<reference evidence="4 5" key="1">
    <citation type="journal article" date="2009" name="Stand. Genomic Sci.">
        <title>Complete genome sequence of Sanguibacter keddieii type strain (ST-74).</title>
        <authorList>
            <person name="Ivanova N."/>
            <person name="Sikorski J."/>
            <person name="Sims D."/>
            <person name="Brettin T."/>
            <person name="Detter J.C."/>
            <person name="Han C."/>
            <person name="Lapidus A."/>
            <person name="Copeland A."/>
            <person name="Glavina Del Rio T."/>
            <person name="Nolan M."/>
            <person name="Chen F."/>
            <person name="Lucas S."/>
            <person name="Tice H."/>
            <person name="Cheng J.F."/>
            <person name="Bruce D."/>
            <person name="Goodwin L."/>
            <person name="Pitluck S."/>
            <person name="Pati A."/>
            <person name="Mavromatis K."/>
            <person name="Chen A."/>
            <person name="Palaniappan K."/>
            <person name="D'haeseleer P."/>
            <person name="Chain P."/>
            <person name="Bristow J."/>
            <person name="Eisen J.A."/>
            <person name="Markowitz V."/>
            <person name="Hugenholtz P."/>
            <person name="Goker M."/>
            <person name="Pukall R."/>
            <person name="Klenk H.P."/>
            <person name="Kyrpides N.C."/>
        </authorList>
    </citation>
    <scope>NUCLEOTIDE SEQUENCE [LARGE SCALE GENOMIC DNA]</scope>
    <source>
        <strain evidence="5">ATCC 51767 / DSM 10542 / NCFB 3025 / ST-74</strain>
    </source>
</reference>
<dbReference type="STRING" id="446469.Sked_14600"/>
<evidence type="ECO:0000313" key="5">
    <source>
        <dbReference type="Proteomes" id="UP000000322"/>
    </source>
</evidence>
<dbReference type="InterPro" id="IPR050791">
    <property type="entry name" value="Aldo-Keto_reductase"/>
</dbReference>
<dbReference type="HOGENOM" id="CLU_023205_2_1_11"/>
<dbReference type="GO" id="GO:0016491">
    <property type="term" value="F:oxidoreductase activity"/>
    <property type="evidence" value="ECO:0007669"/>
    <property type="project" value="UniProtKB-KW"/>
</dbReference>
<gene>
    <name evidence="4" type="ordered locus">Sked_14600</name>
</gene>
<dbReference type="AlphaFoldDB" id="D1BFA0"/>
<feature type="region of interest" description="Disordered" evidence="2">
    <location>
        <begin position="322"/>
        <end position="352"/>
    </location>
</feature>
<evidence type="ECO:0000259" key="3">
    <source>
        <dbReference type="Pfam" id="PF00248"/>
    </source>
</evidence>
<dbReference type="InterPro" id="IPR023210">
    <property type="entry name" value="NADP_OxRdtase_dom"/>
</dbReference>
<dbReference type="PANTHER" id="PTHR43625">
    <property type="entry name" value="AFLATOXIN B1 ALDEHYDE REDUCTASE"/>
    <property type="match status" value="1"/>
</dbReference>
<keyword evidence="5" id="KW-1185">Reference proteome</keyword>
<dbReference type="InterPro" id="IPR036812">
    <property type="entry name" value="NAD(P)_OxRdtase_dom_sf"/>
</dbReference>
<organism evidence="4 5">
    <name type="scientific">Sanguibacter keddieii (strain ATCC 51767 / DSM 10542 / NCFB 3025 / ST-74)</name>
    <dbReference type="NCBI Taxonomy" id="446469"/>
    <lineage>
        <taxon>Bacteria</taxon>
        <taxon>Bacillati</taxon>
        <taxon>Actinomycetota</taxon>
        <taxon>Actinomycetes</taxon>
        <taxon>Micrococcales</taxon>
        <taxon>Sanguibacteraceae</taxon>
        <taxon>Sanguibacter</taxon>
    </lineage>
</organism>
<keyword evidence="1" id="KW-0560">Oxidoreductase</keyword>
<dbReference type="Pfam" id="PF00248">
    <property type="entry name" value="Aldo_ket_red"/>
    <property type="match status" value="1"/>
</dbReference>
<evidence type="ECO:0000256" key="1">
    <source>
        <dbReference type="ARBA" id="ARBA00023002"/>
    </source>
</evidence>
<dbReference type="PANTHER" id="PTHR43625:SF99">
    <property type="entry name" value="ALDO-KETO REDUCTASE 1-RELATED"/>
    <property type="match status" value="1"/>
</dbReference>
<dbReference type="InterPro" id="IPR020471">
    <property type="entry name" value="AKR"/>
</dbReference>
<dbReference type="eggNOG" id="COG0667">
    <property type="taxonomic scope" value="Bacteria"/>
</dbReference>
<feature type="domain" description="NADP-dependent oxidoreductase" evidence="3">
    <location>
        <begin position="17"/>
        <end position="303"/>
    </location>
</feature>
<dbReference type="KEGG" id="ske:Sked_14600"/>
<evidence type="ECO:0000313" key="4">
    <source>
        <dbReference type="EMBL" id="ACZ21396.1"/>
    </source>
</evidence>
<dbReference type="Gene3D" id="3.20.20.100">
    <property type="entry name" value="NADP-dependent oxidoreductase domain"/>
    <property type="match status" value="1"/>
</dbReference>
<evidence type="ECO:0000256" key="2">
    <source>
        <dbReference type="SAM" id="MobiDB-lite"/>
    </source>
</evidence>
<sequence length="352" mass="37827">MTMQKRQLGQQGLETSAIGYGAMGISIAYGPGDQQEGAATIAKAYDLGVRFFDTAELYGWGENEKIVGQAVKGFRDDIQIATKFGFTHDYGQDSRPERIREVLDNSLRYLGVDYVDLFYQHRVDPDVPIEDVAGTVKELIDAGKVKYFGLSEAGPATIRRAHAVQPVSVLQTEYSLFERDVEAIFPTLTDLGIGFVPYSPLGRGFLTGTARPAHEYDETDMRRTDPRWQPGNFEKNLEATAQLTELATSKGATVAQLALAWLLAQGERIVPIPGTRSQARIAENVGAVDVTLTPNDLDLIAAILPAGGHGARYAEANLPPVGLTPQTPCSGRSATASASSTASPPSSPSSVP</sequence>
<dbReference type="GO" id="GO:0005737">
    <property type="term" value="C:cytoplasm"/>
    <property type="evidence" value="ECO:0007669"/>
    <property type="project" value="TreeGrafter"/>
</dbReference>
<feature type="compositionally biased region" description="Low complexity" evidence="2">
    <location>
        <begin position="333"/>
        <end position="344"/>
    </location>
</feature>
<dbReference type="EMBL" id="CP001819">
    <property type="protein sequence ID" value="ACZ21396.1"/>
    <property type="molecule type" value="Genomic_DNA"/>
</dbReference>
<proteinExistence type="predicted"/>
<accession>D1BFA0</accession>
<dbReference type="Proteomes" id="UP000000322">
    <property type="component" value="Chromosome"/>
</dbReference>
<protein>
    <submittedName>
        <fullName evidence="4">Predicted oxidoreductase, aryl-alcohol dehydrogenase like protein</fullName>
    </submittedName>
</protein>
<name>D1BFA0_SANKS</name>
<dbReference type="SUPFAM" id="SSF51430">
    <property type="entry name" value="NAD(P)-linked oxidoreductase"/>
    <property type="match status" value="1"/>
</dbReference>
<dbReference type="PRINTS" id="PR00069">
    <property type="entry name" value="ALDKETRDTASE"/>
</dbReference>